<evidence type="ECO:0008006" key="3">
    <source>
        <dbReference type="Google" id="ProtNLM"/>
    </source>
</evidence>
<evidence type="ECO:0000313" key="2">
    <source>
        <dbReference type="EMBL" id="QHU22853.1"/>
    </source>
</evidence>
<accession>A0A6C0KZZ8</accession>
<protein>
    <recommendedName>
        <fullName evidence="3">NET domain-containing protein</fullName>
    </recommendedName>
</protein>
<organism evidence="2">
    <name type="scientific">viral metagenome</name>
    <dbReference type="NCBI Taxonomy" id="1070528"/>
    <lineage>
        <taxon>unclassified sequences</taxon>
        <taxon>metagenomes</taxon>
        <taxon>organismal metagenomes</taxon>
    </lineage>
</organism>
<dbReference type="AlphaFoldDB" id="A0A6C0KZZ8"/>
<name>A0A6C0KZZ8_9ZZZZ</name>
<reference evidence="2" key="1">
    <citation type="journal article" date="2020" name="Nature">
        <title>Giant virus diversity and host interactions through global metagenomics.</title>
        <authorList>
            <person name="Schulz F."/>
            <person name="Roux S."/>
            <person name="Paez-Espino D."/>
            <person name="Jungbluth S."/>
            <person name="Walsh D.A."/>
            <person name="Denef V.J."/>
            <person name="McMahon K.D."/>
            <person name="Konstantinidis K.T."/>
            <person name="Eloe-Fadrosh E.A."/>
            <person name="Kyrpides N.C."/>
            <person name="Woyke T."/>
        </authorList>
    </citation>
    <scope>NUCLEOTIDE SEQUENCE</scope>
    <source>
        <strain evidence="2">GVMAG-S-ERX555907-63</strain>
    </source>
</reference>
<feature type="region of interest" description="Disordered" evidence="1">
    <location>
        <begin position="135"/>
        <end position="155"/>
    </location>
</feature>
<dbReference type="EMBL" id="MN741018">
    <property type="protein sequence ID" value="QHU22853.1"/>
    <property type="molecule type" value="Genomic_DNA"/>
</dbReference>
<sequence>MEKYVDEEKQEFNNNTELNLGQIRSMLDEIESMSIEEHQNIIKILGDNNVKSMENDNGLFVKMNQLSIEVIKSIYEYVAEVRKSKKNLETAIQSMEPVRHNINKNLPEDVSENTINELNIDVEDWKLEIIQKMRTESKVRSKKRKQTSKANTTNP</sequence>
<evidence type="ECO:0000256" key="1">
    <source>
        <dbReference type="SAM" id="MobiDB-lite"/>
    </source>
</evidence>
<proteinExistence type="predicted"/>